<gene>
    <name evidence="1" type="ORF">L6452_04834</name>
</gene>
<dbReference type="EMBL" id="CM042048">
    <property type="protein sequence ID" value="KAI3757300.1"/>
    <property type="molecule type" value="Genomic_DNA"/>
</dbReference>
<evidence type="ECO:0000313" key="2">
    <source>
        <dbReference type="Proteomes" id="UP001055879"/>
    </source>
</evidence>
<evidence type="ECO:0000313" key="1">
    <source>
        <dbReference type="EMBL" id="KAI3757300.1"/>
    </source>
</evidence>
<organism evidence="1 2">
    <name type="scientific">Arctium lappa</name>
    <name type="common">Greater burdock</name>
    <name type="synonym">Lappa major</name>
    <dbReference type="NCBI Taxonomy" id="4217"/>
    <lineage>
        <taxon>Eukaryota</taxon>
        <taxon>Viridiplantae</taxon>
        <taxon>Streptophyta</taxon>
        <taxon>Embryophyta</taxon>
        <taxon>Tracheophyta</taxon>
        <taxon>Spermatophyta</taxon>
        <taxon>Magnoliopsida</taxon>
        <taxon>eudicotyledons</taxon>
        <taxon>Gunneridae</taxon>
        <taxon>Pentapetalae</taxon>
        <taxon>asterids</taxon>
        <taxon>campanulids</taxon>
        <taxon>Asterales</taxon>
        <taxon>Asteraceae</taxon>
        <taxon>Carduoideae</taxon>
        <taxon>Cardueae</taxon>
        <taxon>Arctiinae</taxon>
        <taxon>Arctium</taxon>
    </lineage>
</organism>
<dbReference type="Proteomes" id="UP001055879">
    <property type="component" value="Linkage Group LG02"/>
</dbReference>
<protein>
    <submittedName>
        <fullName evidence="1">Uncharacterized protein</fullName>
    </submittedName>
</protein>
<reference evidence="2" key="1">
    <citation type="journal article" date="2022" name="Mol. Ecol. Resour.">
        <title>The genomes of chicory, endive, great burdock and yacon provide insights into Asteraceae palaeo-polyploidization history and plant inulin production.</title>
        <authorList>
            <person name="Fan W."/>
            <person name="Wang S."/>
            <person name="Wang H."/>
            <person name="Wang A."/>
            <person name="Jiang F."/>
            <person name="Liu H."/>
            <person name="Zhao H."/>
            <person name="Xu D."/>
            <person name="Zhang Y."/>
        </authorList>
    </citation>
    <scope>NUCLEOTIDE SEQUENCE [LARGE SCALE GENOMIC DNA]</scope>
    <source>
        <strain evidence="2">cv. Niubang</strain>
    </source>
</reference>
<proteinExistence type="predicted"/>
<keyword evidence="2" id="KW-1185">Reference proteome</keyword>
<accession>A0ACB9EF32</accession>
<sequence length="67" mass="7936">MIHRRRKQRFRCRNQPINPSPNRDSLSFLIHQSPKLHFTRSTGIGTAVFISAYDASARKRRFSLRRP</sequence>
<reference evidence="1 2" key="2">
    <citation type="journal article" date="2022" name="Mol. Ecol. Resour.">
        <title>The genomes of chicory, endive, great burdock and yacon provide insights into Asteraceae paleo-polyploidization history and plant inulin production.</title>
        <authorList>
            <person name="Fan W."/>
            <person name="Wang S."/>
            <person name="Wang H."/>
            <person name="Wang A."/>
            <person name="Jiang F."/>
            <person name="Liu H."/>
            <person name="Zhao H."/>
            <person name="Xu D."/>
            <person name="Zhang Y."/>
        </authorList>
    </citation>
    <scope>NUCLEOTIDE SEQUENCE [LARGE SCALE GENOMIC DNA]</scope>
    <source>
        <strain evidence="2">cv. Niubang</strain>
    </source>
</reference>
<name>A0ACB9EF32_ARCLA</name>
<comment type="caution">
    <text evidence="1">The sequence shown here is derived from an EMBL/GenBank/DDBJ whole genome shotgun (WGS) entry which is preliminary data.</text>
</comment>